<feature type="domain" description="Protein kinase" evidence="7">
    <location>
        <begin position="8"/>
        <end position="295"/>
    </location>
</feature>
<dbReference type="SUPFAM" id="SSF52540">
    <property type="entry name" value="P-loop containing nucleoside triphosphate hydrolases"/>
    <property type="match status" value="1"/>
</dbReference>
<dbReference type="PROSITE" id="PS50005">
    <property type="entry name" value="TPR"/>
    <property type="match status" value="1"/>
</dbReference>
<name>A0A5B8Y2J1_9DELT</name>
<dbReference type="Gene3D" id="3.30.200.20">
    <property type="entry name" value="Phosphorylase Kinase, domain 1"/>
    <property type="match status" value="1"/>
</dbReference>
<dbReference type="PANTHER" id="PTHR43289:SF6">
    <property type="entry name" value="SERINE_THREONINE-PROTEIN KINASE NEKL-3"/>
    <property type="match status" value="1"/>
</dbReference>
<dbReference type="PANTHER" id="PTHR43289">
    <property type="entry name" value="MITOGEN-ACTIVATED PROTEIN KINASE KINASE KINASE 20-RELATED"/>
    <property type="match status" value="1"/>
</dbReference>
<organism evidence="8 9">
    <name type="scientific">Microvenator marinus</name>
    <dbReference type="NCBI Taxonomy" id="2600177"/>
    <lineage>
        <taxon>Bacteria</taxon>
        <taxon>Deltaproteobacteria</taxon>
        <taxon>Bradymonadales</taxon>
        <taxon>Microvenatoraceae</taxon>
        <taxon>Microvenator</taxon>
    </lineage>
</organism>
<evidence type="ECO:0000259" key="7">
    <source>
        <dbReference type="PROSITE" id="PS50011"/>
    </source>
</evidence>
<gene>
    <name evidence="8" type="ORF">FRD01_23830</name>
</gene>
<evidence type="ECO:0000313" key="8">
    <source>
        <dbReference type="EMBL" id="QED30206.1"/>
    </source>
</evidence>
<dbReference type="Gene3D" id="1.10.510.10">
    <property type="entry name" value="Transferase(Phosphotransferase) domain 1"/>
    <property type="match status" value="1"/>
</dbReference>
<keyword evidence="9" id="KW-1185">Reference proteome</keyword>
<dbReference type="SUPFAM" id="SSF56112">
    <property type="entry name" value="Protein kinase-like (PK-like)"/>
    <property type="match status" value="1"/>
</dbReference>
<accession>A0A5B8Y2J1</accession>
<dbReference type="Pfam" id="PF00069">
    <property type="entry name" value="Pkinase"/>
    <property type="match status" value="1"/>
</dbReference>
<evidence type="ECO:0000256" key="1">
    <source>
        <dbReference type="ARBA" id="ARBA00022679"/>
    </source>
</evidence>
<evidence type="ECO:0000256" key="3">
    <source>
        <dbReference type="ARBA" id="ARBA00022777"/>
    </source>
</evidence>
<dbReference type="InterPro" id="IPR000719">
    <property type="entry name" value="Prot_kinase_dom"/>
</dbReference>
<dbReference type="KEGG" id="bbae:FRD01_23830"/>
<dbReference type="InterPro" id="IPR041617">
    <property type="entry name" value="TPR_MalT"/>
</dbReference>
<keyword evidence="5" id="KW-0802">TPR repeat</keyword>
<evidence type="ECO:0000256" key="2">
    <source>
        <dbReference type="ARBA" id="ARBA00022741"/>
    </source>
</evidence>
<evidence type="ECO:0000313" key="9">
    <source>
        <dbReference type="Proteomes" id="UP000321595"/>
    </source>
</evidence>
<dbReference type="CDD" id="cd14014">
    <property type="entry name" value="STKc_PknB_like"/>
    <property type="match status" value="1"/>
</dbReference>
<dbReference type="InterPro" id="IPR027417">
    <property type="entry name" value="P-loop_NTPase"/>
</dbReference>
<dbReference type="SMART" id="SM00028">
    <property type="entry name" value="TPR"/>
    <property type="match status" value="3"/>
</dbReference>
<evidence type="ECO:0000256" key="4">
    <source>
        <dbReference type="ARBA" id="ARBA00022840"/>
    </source>
</evidence>
<dbReference type="SMART" id="SM00220">
    <property type="entry name" value="S_TKc"/>
    <property type="match status" value="1"/>
</dbReference>
<sequence>MAVRLGPFDIQSQFATGGMGEIWRGTHIEQALPVAIKVITGANALMPEYQEEFRREVQAVARLNHPNVVQIFDYGTLPEEVKSLPGNLIPGSPYLVMEYASRGSLATQIDPLNWRDIKNILMSVLGGLSHAHACGLVHRDIKPGNVLLGSHHESPPRIILTDFGVAHAKDAHTRTDAMDFTSRSTEEASGTPRYMAPEQFMGKWRDYGPWTDLYAVGIMAYQLVTGELPFKGGTFMMLAMAHINNPMPALKPRIDVPRGFDEWVSRMTAKAPQDRFRSSADAVWALTQLDDSAILFGELSSVMGQDEDEFDDATDMMPTRVDFALPEALRIFTMSKTAQQQRYPDAPALPITWQEAEPPKAQNNLVGAGLGLFGLRTIPVVDRESIRTSLWESFKRVYMDAKPEALVLRGLAGSGKTRLGNWLCEMLAEIGAAHVLQTTHGEINSPTHGLGWMLTSYFRSAGLNAEDMQARVSAELERFGTPDEYEVRALTEIMRSNMEESDRTSKFVQFTSPDQRYVVIRRVLSRLATTRPVVVFMDDAHFSWDSIEFARHVLDAEGENPIFFVLTVRDEALAERPEENEALSALLARPSSSSVSVDPLSRDHIRQLLQNHLGLPQALAHDVSGRSAGSPLFAVQLVEDWVKRGVLVEDNGALVVKHGETATVPRNLAAVWDSRIEFIVQVFARPGQVSDGKMRLGLDPDKVRQALEVAAALGHDVRLKEWEKVCEALDLTIPTGLINELVRLRLAVEQPNGFAFINNQLRDILVQSSADNDRWKSQNMNSAKALMSLYDPDTPGLAQRVGRHFVEGQAYQLAITCLEEAYQRAHGAPEQRDTAEIVDLLEMAYTSMGMSPTDIRWAELWVRRGIPMVYSENEATFNHGISLLERAEELARESAKPKLLANILRAQAWASVYARRLEHGLTLAQEALELSQAKPHHAASCHRTLGHLHYHKGDFESARSEFEQTIALAPESVHAIWAHTQLGDCAIKEGRLEDAHTILDDAIAKAREASVSMAEAHALESLGTLAYLQNDFESAELRFRESLQIRELLSGDSSLRSRSEELIARTLIARGEISTARPILERLHQRVLAGARSPFTHPADALAAVATAQSDEALFAQTIDAAFQFDRTPDHIELDMLRRLYEFSIQNYLEPNLVDRKFEQLAEIFDLPEEFKTQISELTQTIPSAPPMSESSEILPEVQTLGHIEDSEPDDFEPVQMVNSDALNALAQSSSHFEAFDPDAWSEIPDYESEASEASEVSEVEEEERP</sequence>
<keyword evidence="4" id="KW-0067">ATP-binding</keyword>
<feature type="repeat" description="TPR" evidence="5">
    <location>
        <begin position="939"/>
        <end position="972"/>
    </location>
</feature>
<dbReference type="InterPro" id="IPR011009">
    <property type="entry name" value="Kinase-like_dom_sf"/>
</dbReference>
<dbReference type="SUPFAM" id="SSF48452">
    <property type="entry name" value="TPR-like"/>
    <property type="match status" value="1"/>
</dbReference>
<reference evidence="8 9" key="1">
    <citation type="submission" date="2019-08" db="EMBL/GenBank/DDBJ databases">
        <authorList>
            <person name="Liang Q."/>
        </authorList>
    </citation>
    <scope>NUCLEOTIDE SEQUENCE [LARGE SCALE GENOMIC DNA]</scope>
    <source>
        <strain evidence="8 9">V1718</strain>
    </source>
</reference>
<dbReference type="GO" id="GO:0005524">
    <property type="term" value="F:ATP binding"/>
    <property type="evidence" value="ECO:0007669"/>
    <property type="project" value="UniProtKB-KW"/>
</dbReference>
<feature type="compositionally biased region" description="Acidic residues" evidence="6">
    <location>
        <begin position="1245"/>
        <end position="1266"/>
    </location>
</feature>
<keyword evidence="1" id="KW-0808">Transferase</keyword>
<dbReference type="Gene3D" id="1.25.40.10">
    <property type="entry name" value="Tetratricopeptide repeat domain"/>
    <property type="match status" value="2"/>
</dbReference>
<dbReference type="InterPro" id="IPR019734">
    <property type="entry name" value="TPR_rpt"/>
</dbReference>
<proteinExistence type="predicted"/>
<dbReference type="GO" id="GO:0004674">
    <property type="term" value="F:protein serine/threonine kinase activity"/>
    <property type="evidence" value="ECO:0007669"/>
    <property type="project" value="TreeGrafter"/>
</dbReference>
<dbReference type="PROSITE" id="PS00108">
    <property type="entry name" value="PROTEIN_KINASE_ST"/>
    <property type="match status" value="1"/>
</dbReference>
<dbReference type="RefSeq" id="WP_146963696.1">
    <property type="nucleotide sequence ID" value="NZ_CP042467.1"/>
</dbReference>
<dbReference type="Pfam" id="PF17874">
    <property type="entry name" value="TPR_MalT"/>
    <property type="match status" value="1"/>
</dbReference>
<dbReference type="InterPro" id="IPR011990">
    <property type="entry name" value="TPR-like_helical_dom_sf"/>
</dbReference>
<dbReference type="InterPro" id="IPR008271">
    <property type="entry name" value="Ser/Thr_kinase_AS"/>
</dbReference>
<dbReference type="Proteomes" id="UP000321595">
    <property type="component" value="Chromosome"/>
</dbReference>
<dbReference type="AlphaFoldDB" id="A0A5B8Y2J1"/>
<dbReference type="EMBL" id="CP042467">
    <property type="protein sequence ID" value="QED30206.1"/>
    <property type="molecule type" value="Genomic_DNA"/>
</dbReference>
<keyword evidence="3 8" id="KW-0418">Kinase</keyword>
<evidence type="ECO:0000256" key="5">
    <source>
        <dbReference type="PROSITE-ProRule" id="PRU00339"/>
    </source>
</evidence>
<protein>
    <submittedName>
        <fullName evidence="8">Protein kinase</fullName>
    </submittedName>
</protein>
<dbReference type="PROSITE" id="PS50011">
    <property type="entry name" value="PROTEIN_KINASE_DOM"/>
    <property type="match status" value="1"/>
</dbReference>
<evidence type="ECO:0000256" key="6">
    <source>
        <dbReference type="SAM" id="MobiDB-lite"/>
    </source>
</evidence>
<dbReference type="OrthoDB" id="5477118at2"/>
<keyword evidence="2" id="KW-0547">Nucleotide-binding</keyword>
<feature type="region of interest" description="Disordered" evidence="6">
    <location>
        <begin position="1237"/>
        <end position="1266"/>
    </location>
</feature>